<dbReference type="Pfam" id="PF02482">
    <property type="entry name" value="Ribosomal_S30AE"/>
    <property type="match status" value="1"/>
</dbReference>
<keyword evidence="1 2" id="KW-0129">CBS domain</keyword>
<evidence type="ECO:0000256" key="3">
    <source>
        <dbReference type="SAM" id="Coils"/>
    </source>
</evidence>
<protein>
    <submittedName>
        <fullName evidence="5">CBS domain-containing protein</fullName>
    </submittedName>
</protein>
<sequence length="375" mass="42596">MIPKELLEEPKVIASYNDRIRDLISKMQENNQWVVPVIREKVVIGIISYNELLRRKVSPESKVINLMTPSNNIVETDDEAKIVAKFFTTKSRALIVVDDKKRLVGIITRESLLSYYLNRGEIPDAKVREIMTTPVITVNSNDSVARARWLMSNNHISKLPVLEEKKLVGIVSTRDIVNRLYSEGGKKKSSILTEEERLMALPVKEIMNYPVITTDGNQSVKQAVETLLKRKISGMPVVEGEIVVGMFSGIDVVNLIAKKFELEMPIEAKLSSDLRQGDTKALIDGILERYLSRLEKLTEVINFKVTFKEVAKSQDKKMYQVTARAVTKIGDFISKESDWDPVTAVRKAVEKLEERVNRELRKIETKGRKPKAEEG</sequence>
<name>A0AAT9GPU0_9CREN</name>
<organism evidence="5">
    <name type="scientific">Sulfurisphaera javensis</name>
    <dbReference type="NCBI Taxonomy" id="2049879"/>
    <lineage>
        <taxon>Archaea</taxon>
        <taxon>Thermoproteota</taxon>
        <taxon>Thermoprotei</taxon>
        <taxon>Sulfolobales</taxon>
        <taxon>Sulfolobaceae</taxon>
        <taxon>Sulfurisphaera</taxon>
    </lineage>
</organism>
<accession>A0AAT9GPU0</accession>
<evidence type="ECO:0000256" key="2">
    <source>
        <dbReference type="PROSITE-ProRule" id="PRU00703"/>
    </source>
</evidence>
<dbReference type="Pfam" id="PF00571">
    <property type="entry name" value="CBS"/>
    <property type="match status" value="4"/>
</dbReference>
<dbReference type="GeneID" id="92353583"/>
<dbReference type="InterPro" id="IPR036567">
    <property type="entry name" value="RHF-like"/>
</dbReference>
<proteinExistence type="predicted"/>
<dbReference type="AlphaFoldDB" id="A0AAT9GPU0"/>
<dbReference type="PANTHER" id="PTHR43080">
    <property type="entry name" value="CBS DOMAIN-CONTAINING PROTEIN CBSX3, MITOCHONDRIAL"/>
    <property type="match status" value="1"/>
</dbReference>
<keyword evidence="3" id="KW-0175">Coiled coil</keyword>
<dbReference type="PROSITE" id="PS51371">
    <property type="entry name" value="CBS"/>
    <property type="match status" value="4"/>
</dbReference>
<dbReference type="InterPro" id="IPR046342">
    <property type="entry name" value="CBS_dom_sf"/>
</dbReference>
<dbReference type="InterPro" id="IPR000644">
    <property type="entry name" value="CBS_dom"/>
</dbReference>
<dbReference type="SUPFAM" id="SSF69754">
    <property type="entry name" value="Ribosome binding protein Y (YfiA homologue)"/>
    <property type="match status" value="1"/>
</dbReference>
<dbReference type="RefSeq" id="WP_369610908.1">
    <property type="nucleotide sequence ID" value="NZ_AP031322.1"/>
</dbReference>
<dbReference type="InterPro" id="IPR003489">
    <property type="entry name" value="RHF/RaiA"/>
</dbReference>
<dbReference type="Gene3D" id="3.30.160.100">
    <property type="entry name" value="Ribosome hibernation promotion factor-like"/>
    <property type="match status" value="1"/>
</dbReference>
<evidence type="ECO:0000256" key="1">
    <source>
        <dbReference type="ARBA" id="ARBA00023122"/>
    </source>
</evidence>
<dbReference type="SMART" id="SM00116">
    <property type="entry name" value="CBS"/>
    <property type="match status" value="4"/>
</dbReference>
<dbReference type="PANTHER" id="PTHR43080:SF2">
    <property type="entry name" value="CBS DOMAIN-CONTAINING PROTEIN"/>
    <property type="match status" value="1"/>
</dbReference>
<dbReference type="Gene3D" id="3.10.580.10">
    <property type="entry name" value="CBS-domain"/>
    <property type="match status" value="2"/>
</dbReference>
<dbReference type="CDD" id="cd02205">
    <property type="entry name" value="CBS_pair_SF"/>
    <property type="match status" value="1"/>
</dbReference>
<dbReference type="KEGG" id="sjv:SJAV_06480"/>
<reference evidence="5" key="1">
    <citation type="submission" date="2024-03" db="EMBL/GenBank/DDBJ databases">
        <title>Complete genome sequence of Sulfurisphaera javensis strain KD-1.</title>
        <authorList>
            <person name="Sakai H."/>
            <person name="Nur N."/>
            <person name="Suwanto A."/>
            <person name="Kurosawa N."/>
        </authorList>
    </citation>
    <scope>NUCLEOTIDE SEQUENCE</scope>
    <source>
        <strain evidence="5">KD-1</strain>
    </source>
</reference>
<evidence type="ECO:0000259" key="4">
    <source>
        <dbReference type="PROSITE" id="PS51371"/>
    </source>
</evidence>
<dbReference type="PIRSF" id="PIRSF036983">
    <property type="entry name" value="UCP_2CBS_MJ1404"/>
    <property type="match status" value="1"/>
</dbReference>
<feature type="domain" description="CBS" evidence="4">
    <location>
        <begin position="1"/>
        <end position="63"/>
    </location>
</feature>
<dbReference type="CDD" id="cd04584">
    <property type="entry name" value="CBS_pair_AcuB_like"/>
    <property type="match status" value="1"/>
</dbReference>
<dbReference type="InterPro" id="IPR014651">
    <property type="entry name" value="UCP036983_2CBS_MJ1404"/>
</dbReference>
<evidence type="ECO:0000313" key="5">
    <source>
        <dbReference type="EMBL" id="BFH72704.1"/>
    </source>
</evidence>
<feature type="domain" description="CBS" evidence="4">
    <location>
        <begin position="131"/>
        <end position="189"/>
    </location>
</feature>
<dbReference type="SUPFAM" id="SSF54631">
    <property type="entry name" value="CBS-domain pair"/>
    <property type="match status" value="2"/>
</dbReference>
<feature type="coiled-coil region" evidence="3">
    <location>
        <begin position="342"/>
        <end position="369"/>
    </location>
</feature>
<feature type="domain" description="CBS" evidence="4">
    <location>
        <begin position="207"/>
        <end position="262"/>
    </location>
</feature>
<feature type="domain" description="CBS" evidence="4">
    <location>
        <begin position="67"/>
        <end position="122"/>
    </location>
</feature>
<dbReference type="InterPro" id="IPR051257">
    <property type="entry name" value="Diverse_CBS-Domain"/>
</dbReference>
<dbReference type="EMBL" id="AP031322">
    <property type="protein sequence ID" value="BFH72704.1"/>
    <property type="molecule type" value="Genomic_DNA"/>
</dbReference>
<gene>
    <name evidence="5" type="ORF">SJAV_06480</name>
</gene>